<comment type="caution">
    <text evidence="1">The sequence shown here is derived from an EMBL/GenBank/DDBJ whole genome shotgun (WGS) entry which is preliminary data.</text>
</comment>
<dbReference type="EMBL" id="JAUSVX010000024">
    <property type="protein sequence ID" value="MDQ0474572.1"/>
    <property type="molecule type" value="Genomic_DNA"/>
</dbReference>
<gene>
    <name evidence="1" type="ORF">QO011_007613</name>
</gene>
<dbReference type="Proteomes" id="UP001242480">
    <property type="component" value="Unassembled WGS sequence"/>
</dbReference>
<keyword evidence="2" id="KW-1185">Reference proteome</keyword>
<evidence type="ECO:0000313" key="1">
    <source>
        <dbReference type="EMBL" id="MDQ0474572.1"/>
    </source>
</evidence>
<protein>
    <submittedName>
        <fullName evidence="1">Uncharacterized protein</fullName>
    </submittedName>
</protein>
<evidence type="ECO:0000313" key="2">
    <source>
        <dbReference type="Proteomes" id="UP001242480"/>
    </source>
</evidence>
<name>A0ABU0JN44_9HYPH</name>
<organism evidence="1 2">
    <name type="scientific">Labrys wisconsinensis</name>
    <dbReference type="NCBI Taxonomy" id="425677"/>
    <lineage>
        <taxon>Bacteria</taxon>
        <taxon>Pseudomonadati</taxon>
        <taxon>Pseudomonadota</taxon>
        <taxon>Alphaproteobacteria</taxon>
        <taxon>Hyphomicrobiales</taxon>
        <taxon>Xanthobacteraceae</taxon>
        <taxon>Labrys</taxon>
    </lineage>
</organism>
<reference evidence="1 2" key="1">
    <citation type="submission" date="2023-07" db="EMBL/GenBank/DDBJ databases">
        <title>Genomic Encyclopedia of Type Strains, Phase IV (KMG-IV): sequencing the most valuable type-strain genomes for metagenomic binning, comparative biology and taxonomic classification.</title>
        <authorList>
            <person name="Goeker M."/>
        </authorList>
    </citation>
    <scope>NUCLEOTIDE SEQUENCE [LARGE SCALE GENOMIC DNA]</scope>
    <source>
        <strain evidence="1 2">DSM 19619</strain>
    </source>
</reference>
<dbReference type="RefSeq" id="WP_307284417.1">
    <property type="nucleotide sequence ID" value="NZ_JAUSVX010000024.1"/>
</dbReference>
<accession>A0ABU0JN44</accession>
<proteinExistence type="predicted"/>
<sequence>MRAIRDFQYLYGLDSDLNAWVARCTVKPGMDFLLAANDFILTGKDTTTPAGGWWQKLTAVYFFFAPTMQAAQQNVKSNAFNLTVHGTVSLSPNGITGDGSTGYLDTGATLGAMVGANVLTDNTVGVYAQYIVPGISGDVGARGGGTPVNQTGINLVRSVASSSVWNNETTQIVVSAGTGYGLNCNIRTSSAGGLWTTGATTKSWLTDAVAAPTGNLFFLRLGASGTYSANTLAFGFVGASLTTPQVGSLSDACDQMLRVLGVYVEPPTPTPPSPPNCFTNTTINSVTPAAPPFRILRLAAPPSSDSVVGTTDYPNFPLTDAVTRPWGPAASSTQTKIGIWELLWGDRGLGLNPGDKTAWAKNPNDTMGIIKNTAGYNCRTQFSTYRTAIGSTLVKQMWSAGYAARGDADGAAIAALLHQYGYLGSNPGNLGWLDAADAFGYDTTGWAGRSGTDLTQDVSIDTGSTVNPANPAVFHRAWAAAHADTFFPGNAVSGSFKVSSDMVILGQGRLSDLGSTRRGFALDCEMDDDRGNYSATDGTDLFTVTAMLLSAAAHGKGFLIGALTDPLLASGSHLGLTASNAATVMGASGLDFVNITTSATPPITGGDPDPQATWLQGQLDILVGVSASKICLELVIGGPGQEIAIDYVTSARTFLTAKGFTWSYIANGYGSPGGALSLTYNQVLATFYGLPTS</sequence>